<dbReference type="GO" id="GO:0034058">
    <property type="term" value="P:endosomal vesicle fusion"/>
    <property type="evidence" value="ECO:0007669"/>
    <property type="project" value="TreeGrafter"/>
</dbReference>
<evidence type="ECO:0000259" key="6">
    <source>
        <dbReference type="PROSITE" id="PS50815"/>
    </source>
</evidence>
<dbReference type="PROSITE" id="PS50815">
    <property type="entry name" value="HORMA"/>
    <property type="match status" value="1"/>
</dbReference>
<dbReference type="Pfam" id="PF10366">
    <property type="entry name" value="Vps39_1"/>
    <property type="match status" value="1"/>
</dbReference>
<dbReference type="GO" id="GO:0012505">
    <property type="term" value="C:endomembrane system"/>
    <property type="evidence" value="ECO:0007669"/>
    <property type="project" value="UniProtKB-SubCell"/>
</dbReference>
<evidence type="ECO:0000256" key="3">
    <source>
        <dbReference type="ARBA" id="ARBA00038201"/>
    </source>
</evidence>
<dbReference type="PROSITE" id="PS50219">
    <property type="entry name" value="CNH"/>
    <property type="match status" value="1"/>
</dbReference>
<reference evidence="7" key="2">
    <citation type="submission" date="2020-05" db="UniProtKB">
        <authorList>
            <consortium name="EnsemblMetazoa"/>
        </authorList>
    </citation>
    <scope>IDENTIFICATION</scope>
    <source>
        <strain evidence="7">IAEA</strain>
    </source>
</reference>
<dbReference type="Gene3D" id="3.30.900.10">
    <property type="entry name" value="HORMA domain"/>
    <property type="match status" value="1"/>
</dbReference>
<protein>
    <recommendedName>
        <fullName evidence="9">CNH domain-containing protein</fullName>
    </recommendedName>
</protein>
<dbReference type="Pfam" id="PF10367">
    <property type="entry name" value="zf-Vps39_C"/>
    <property type="match status" value="1"/>
</dbReference>
<dbReference type="InterPro" id="IPR036570">
    <property type="entry name" value="HORMA_dom_sf"/>
</dbReference>
<dbReference type="GO" id="GO:0006886">
    <property type="term" value="P:intracellular protein transport"/>
    <property type="evidence" value="ECO:0007669"/>
    <property type="project" value="UniProtKB-UniRule"/>
</dbReference>
<accession>A0A1A9WGU0</accession>
<comment type="subcellular location">
    <subcellularLocation>
        <location evidence="1">Endomembrane system</location>
        <topology evidence="1">Peripheral membrane protein</topology>
    </subcellularLocation>
</comment>
<sequence length="1081" mass="125005">MHQAYQIHSILKQGVHIESIAGYDNNVILGTRSGQLIMYSVDGNGAVDMLMFNKNFSKKAIVQMEVIAEENLLFVLTDAMIHVCDISRKENNFTFIHNSQFTKGCSLFTKDVKSTKSTTGETATVIRVCCAIKRRLQFFYWKLNLLASPDFSIDLKDIPKALCWVEDLICVGYKDEYVIYNIKYNKTEKHDLIVTSSSYSIDPCMCLLKNNILGVSKDEYLVPIDPNDYLGKKDDKSKVQGSLDAAAADSKPTLKPMSWSSPLLALVWDAPFVVGRVTNGLEIRCLESNGINKDTLVQSIPELNKTKYLVRSAAGTIFAAATSELWCIRLVDISIQRHQLLQQKKFSLAIELTHISDEPEALKSDIIRQIHMRYAKELFALKQFSTAMTEFAKASADPYDVIRLFPNLLHDQVKPTAKDSFDATVPTFPMPQLEDKDLENAILALIEFLALARQKEVVKLRDTKSSSKSLLSIIDTTLLKCYLQTNDSLIAPLLRLNQCHLEESEKTLRKHDKMSELIILYQTNGKHRKALELLQSQAIKEGSSLYGYERTVRYLQQLGSSHLQLILEFSDWVLKADPEQGLRIFTEDFIEVENLPRASVLDFLLTRHKLLVIPYLEHVINIWHDNNTFLHNVLIKQYLEKVQHLMKELEKEDFADKNEKMKDFDLYRAKLYNLLKNSYNYSPDVVLKDFPTSTMLEERALILGRLKKHEKVLAIYIQILGNVEKAAEYCEKHYEDDQDIFFMLLKTILSPLNQPPYEGVELNKDFLKPNHDVVVDLLNKYAIKVDPCKIWPFLPKDMPLHRLQNYLDTVLRTQMAESHHLEMKKALLTAEISRVEELIRDQQNIRFEINEFSVCPECRKRFTNQSVFVRYPNGEVVHLSCHDKRLEIYDIVIEALEVLLNHILYLRDVYPAQIYKKRRIYNAPVYTSIYPPLNSYLHNVLKSAREFLKNKELRCLEAKLYKEDSIEYEVYRFVINDPIAFSKGEDEFLIDFEEQIRSSLYLMAERLKLLPKLPNDVKFKVLLQTTQAAFVKFSQNPHHQDFPWLCSNYTDEQSSKHEDISLLPLTSINSLRLSLMAVIVR</sequence>
<dbReference type="GO" id="GO:0016020">
    <property type="term" value="C:membrane"/>
    <property type="evidence" value="ECO:0007669"/>
    <property type="project" value="TreeGrafter"/>
</dbReference>
<dbReference type="InterPro" id="IPR000547">
    <property type="entry name" value="Clathrin_H-chain/VPS_repeat"/>
</dbReference>
<feature type="domain" description="CNH" evidence="5">
    <location>
        <begin position="14"/>
        <end position="316"/>
    </location>
</feature>
<dbReference type="GO" id="GO:0006914">
    <property type="term" value="P:autophagy"/>
    <property type="evidence" value="ECO:0007669"/>
    <property type="project" value="TreeGrafter"/>
</dbReference>
<dbReference type="SUPFAM" id="SSF56019">
    <property type="entry name" value="The spindle assembly checkpoint protein mad2"/>
    <property type="match status" value="1"/>
</dbReference>
<evidence type="ECO:0008006" key="9">
    <source>
        <dbReference type="Google" id="ProtNLM"/>
    </source>
</evidence>
<dbReference type="InterPro" id="IPR003511">
    <property type="entry name" value="HORMA_dom"/>
</dbReference>
<evidence type="ECO:0000313" key="7">
    <source>
        <dbReference type="EnsemblMetazoa" id="GBRI019195-PA"/>
    </source>
</evidence>
<keyword evidence="2" id="KW-0472">Membrane</keyword>
<dbReference type="InterPro" id="IPR001180">
    <property type="entry name" value="CNH_dom"/>
</dbReference>
<dbReference type="InterPro" id="IPR032914">
    <property type="entry name" value="Vam6/VPS39/TRAP1"/>
</dbReference>
<comment type="similarity">
    <text evidence="3">Belongs to the VAM6/VPS39 family.</text>
</comment>
<organism evidence="7 8">
    <name type="scientific">Glossina brevipalpis</name>
    <dbReference type="NCBI Taxonomy" id="37001"/>
    <lineage>
        <taxon>Eukaryota</taxon>
        <taxon>Metazoa</taxon>
        <taxon>Ecdysozoa</taxon>
        <taxon>Arthropoda</taxon>
        <taxon>Hexapoda</taxon>
        <taxon>Insecta</taxon>
        <taxon>Pterygota</taxon>
        <taxon>Neoptera</taxon>
        <taxon>Endopterygota</taxon>
        <taxon>Diptera</taxon>
        <taxon>Brachycera</taxon>
        <taxon>Muscomorpha</taxon>
        <taxon>Hippoboscoidea</taxon>
        <taxon>Glossinidae</taxon>
        <taxon>Glossina</taxon>
    </lineage>
</organism>
<dbReference type="InterPro" id="IPR019453">
    <property type="entry name" value="VPS39/TGFA1_Znf"/>
</dbReference>
<keyword evidence="8" id="KW-1185">Reference proteome</keyword>
<evidence type="ECO:0000256" key="2">
    <source>
        <dbReference type="ARBA" id="ARBA00023136"/>
    </source>
</evidence>
<dbReference type="PANTHER" id="PTHR12894:SF49">
    <property type="entry name" value="VAM6_VPS39-LIKE PROTEIN"/>
    <property type="match status" value="1"/>
</dbReference>
<dbReference type="STRING" id="37001.A0A1A9WGU0"/>
<evidence type="ECO:0000259" key="5">
    <source>
        <dbReference type="PROSITE" id="PS50219"/>
    </source>
</evidence>
<dbReference type="AlphaFoldDB" id="A0A1A9WGU0"/>
<dbReference type="VEuPathDB" id="VectorBase:GBRI019195"/>
<dbReference type="Proteomes" id="UP000091820">
    <property type="component" value="Unassembled WGS sequence"/>
</dbReference>
<feature type="domain" description="HORMA" evidence="6">
    <location>
        <begin position="886"/>
        <end position="1080"/>
    </location>
</feature>
<dbReference type="PANTHER" id="PTHR12894">
    <property type="entry name" value="CNH DOMAIN CONTAINING"/>
    <property type="match status" value="1"/>
</dbReference>
<evidence type="ECO:0000256" key="1">
    <source>
        <dbReference type="ARBA" id="ARBA00004184"/>
    </source>
</evidence>
<evidence type="ECO:0000256" key="4">
    <source>
        <dbReference type="PROSITE-ProRule" id="PRU01006"/>
    </source>
</evidence>
<dbReference type="PROSITE" id="PS50236">
    <property type="entry name" value="CHCR"/>
    <property type="match status" value="1"/>
</dbReference>
<evidence type="ECO:0000313" key="8">
    <source>
        <dbReference type="Proteomes" id="UP000091820"/>
    </source>
</evidence>
<name>A0A1A9WGU0_9MUSC</name>
<feature type="repeat" description="CHCR" evidence="4">
    <location>
        <begin position="583"/>
        <end position="757"/>
    </location>
</feature>
<dbReference type="InterPro" id="IPR019452">
    <property type="entry name" value="VPS39/TGF_beta_rcpt-assoc_1"/>
</dbReference>
<dbReference type="EnsemblMetazoa" id="GBRI019195-RA">
    <property type="protein sequence ID" value="GBRI019195-PA"/>
    <property type="gene ID" value="GBRI019195"/>
</dbReference>
<dbReference type="Pfam" id="PF00780">
    <property type="entry name" value="CNH"/>
    <property type="match status" value="1"/>
</dbReference>
<proteinExistence type="inferred from homology"/>
<reference evidence="8" key="1">
    <citation type="submission" date="2014-03" db="EMBL/GenBank/DDBJ databases">
        <authorList>
            <person name="Aksoy S."/>
            <person name="Warren W."/>
            <person name="Wilson R.K."/>
        </authorList>
    </citation>
    <scope>NUCLEOTIDE SEQUENCE [LARGE SCALE GENOMIC DNA]</scope>
    <source>
        <strain evidence="8">IAEA</strain>
    </source>
</reference>
<dbReference type="GO" id="GO:0005737">
    <property type="term" value="C:cytoplasm"/>
    <property type="evidence" value="ECO:0007669"/>
    <property type="project" value="TreeGrafter"/>
</dbReference>